<dbReference type="Proteomes" id="UP000298180">
    <property type="component" value="Unassembled WGS sequence"/>
</dbReference>
<dbReference type="InterPro" id="IPR029058">
    <property type="entry name" value="AB_hydrolase_fold"/>
</dbReference>
<sequence>MPTHPEREVRIPTGEDHLLGDLVRPAGSNALVLFAHGSGSGRHSARNRRVAARLHDSGLGTLLFDLLTATEQETDLHTRQHRFDIALLTRRLQEATDWALHELQAPPPVIGYFGASTGSAAALVAAARLGDRIGAVVSRGGRPDLAGPAALEAVTAPTLLIVGEADHEVLALNQASMDRMRCHRSLALVPHATHLFEEPGTLDVAADHAAAWFSRHLAWAEQHV</sequence>
<dbReference type="InterPro" id="IPR046879">
    <property type="entry name" value="KANL3/Tex30_Abhydrolase"/>
</dbReference>
<dbReference type="SUPFAM" id="SSF53474">
    <property type="entry name" value="alpha/beta-Hydrolases"/>
    <property type="match status" value="1"/>
</dbReference>
<protein>
    <submittedName>
        <fullName evidence="2">Alpha/beta hydrolase</fullName>
    </submittedName>
</protein>
<feature type="domain" description="KANL3/Tex30 alpha/beta hydrolase-like" evidence="1">
    <location>
        <begin position="29"/>
        <end position="200"/>
    </location>
</feature>
<dbReference type="Pfam" id="PF20408">
    <property type="entry name" value="Abhydrolase_11"/>
    <property type="match status" value="1"/>
</dbReference>
<evidence type="ECO:0000313" key="2">
    <source>
        <dbReference type="EMBL" id="TFZ07492.1"/>
    </source>
</evidence>
<dbReference type="Gene3D" id="3.40.50.1820">
    <property type="entry name" value="alpha/beta hydrolase"/>
    <property type="match status" value="1"/>
</dbReference>
<keyword evidence="3" id="KW-1185">Reference proteome</keyword>
<dbReference type="OrthoDB" id="9810066at2"/>
<name>A0A4Z0C9D5_9BURK</name>
<reference evidence="2 3" key="1">
    <citation type="submission" date="2019-03" db="EMBL/GenBank/DDBJ databases">
        <title>Ramlibacter henchirensis DSM 14656, whole genome shotgun sequence.</title>
        <authorList>
            <person name="Zhang X."/>
            <person name="Feng G."/>
            <person name="Zhu H."/>
        </authorList>
    </citation>
    <scope>NUCLEOTIDE SEQUENCE [LARGE SCALE GENOMIC DNA]</scope>
    <source>
        <strain evidence="2 3">DSM 14656</strain>
    </source>
</reference>
<organism evidence="2 3">
    <name type="scientific">Ramlibacter henchirensis</name>
    <dbReference type="NCBI Taxonomy" id="204072"/>
    <lineage>
        <taxon>Bacteria</taxon>
        <taxon>Pseudomonadati</taxon>
        <taxon>Pseudomonadota</taxon>
        <taxon>Betaproteobacteria</taxon>
        <taxon>Burkholderiales</taxon>
        <taxon>Comamonadaceae</taxon>
        <taxon>Ramlibacter</taxon>
    </lineage>
</organism>
<evidence type="ECO:0000259" key="1">
    <source>
        <dbReference type="Pfam" id="PF20408"/>
    </source>
</evidence>
<dbReference type="AlphaFoldDB" id="A0A4Z0C9D5"/>
<keyword evidence="2" id="KW-0378">Hydrolase</keyword>
<accession>A0A4Z0C9D5</accession>
<comment type="caution">
    <text evidence="2">The sequence shown here is derived from an EMBL/GenBank/DDBJ whole genome shotgun (WGS) entry which is preliminary data.</text>
</comment>
<dbReference type="EMBL" id="SMLM01000001">
    <property type="protein sequence ID" value="TFZ07492.1"/>
    <property type="molecule type" value="Genomic_DNA"/>
</dbReference>
<dbReference type="GO" id="GO:0016787">
    <property type="term" value="F:hydrolase activity"/>
    <property type="evidence" value="ECO:0007669"/>
    <property type="project" value="UniProtKB-KW"/>
</dbReference>
<dbReference type="RefSeq" id="WP_135263573.1">
    <property type="nucleotide sequence ID" value="NZ_SMLM01000001.1"/>
</dbReference>
<gene>
    <name evidence="2" type="ORF">EZ313_05190</name>
</gene>
<proteinExistence type="predicted"/>
<evidence type="ECO:0000313" key="3">
    <source>
        <dbReference type="Proteomes" id="UP000298180"/>
    </source>
</evidence>